<feature type="region of interest" description="Disordered" evidence="1">
    <location>
        <begin position="3562"/>
        <end position="4013"/>
    </location>
</feature>
<keyword evidence="4" id="KW-1185">Reference proteome</keyword>
<feature type="compositionally biased region" description="Basic and acidic residues" evidence="1">
    <location>
        <begin position="4600"/>
        <end position="4609"/>
    </location>
</feature>
<comment type="caution">
    <text evidence="3">The sequence shown here is derived from an EMBL/GenBank/DDBJ whole genome shotgun (WGS) entry which is preliminary data.</text>
</comment>
<feature type="domain" description="Band 4.1 C-terminal" evidence="2">
    <location>
        <begin position="5253"/>
        <end position="5354"/>
    </location>
</feature>
<feature type="compositionally biased region" description="Basic and acidic residues" evidence="1">
    <location>
        <begin position="1034"/>
        <end position="1051"/>
    </location>
</feature>
<feature type="compositionally biased region" description="Basic and acidic residues" evidence="1">
    <location>
        <begin position="1949"/>
        <end position="1969"/>
    </location>
</feature>
<feature type="compositionally biased region" description="Basic and acidic residues" evidence="1">
    <location>
        <begin position="4776"/>
        <end position="4793"/>
    </location>
</feature>
<feature type="compositionally biased region" description="Basic and acidic residues" evidence="1">
    <location>
        <begin position="1242"/>
        <end position="1262"/>
    </location>
</feature>
<feature type="compositionally biased region" description="Basic and acidic residues" evidence="1">
    <location>
        <begin position="1612"/>
        <end position="1628"/>
    </location>
</feature>
<feature type="region of interest" description="Disordered" evidence="1">
    <location>
        <begin position="3517"/>
        <end position="3549"/>
    </location>
</feature>
<feature type="compositionally biased region" description="Basic and acidic residues" evidence="1">
    <location>
        <begin position="3720"/>
        <end position="3737"/>
    </location>
</feature>
<feature type="compositionally biased region" description="Basic and acidic residues" evidence="1">
    <location>
        <begin position="2185"/>
        <end position="2205"/>
    </location>
</feature>
<feature type="compositionally biased region" description="Basic and acidic residues" evidence="1">
    <location>
        <begin position="1210"/>
        <end position="1226"/>
    </location>
</feature>
<feature type="compositionally biased region" description="Basic and acidic residues" evidence="1">
    <location>
        <begin position="2912"/>
        <end position="2929"/>
    </location>
</feature>
<feature type="compositionally biased region" description="Basic and acidic residues" evidence="1">
    <location>
        <begin position="2268"/>
        <end position="2281"/>
    </location>
</feature>
<feature type="compositionally biased region" description="Basic and acidic residues" evidence="1">
    <location>
        <begin position="3384"/>
        <end position="3401"/>
    </location>
</feature>
<feature type="region of interest" description="Disordered" evidence="1">
    <location>
        <begin position="4490"/>
        <end position="4879"/>
    </location>
</feature>
<feature type="compositionally biased region" description="Basic and acidic residues" evidence="1">
    <location>
        <begin position="906"/>
        <end position="923"/>
    </location>
</feature>
<proteinExistence type="predicted"/>
<feature type="compositionally biased region" description="Basic and acidic residues" evidence="1">
    <location>
        <begin position="3589"/>
        <end position="3609"/>
    </location>
</feature>
<feature type="compositionally biased region" description="Basic and acidic residues" evidence="1">
    <location>
        <begin position="4368"/>
        <end position="4377"/>
    </location>
</feature>
<feature type="compositionally biased region" description="Basic and acidic residues" evidence="1">
    <location>
        <begin position="3148"/>
        <end position="3165"/>
    </location>
</feature>
<feature type="compositionally biased region" description="Basic and acidic residues" evidence="1">
    <location>
        <begin position="3821"/>
        <end position="3841"/>
    </location>
</feature>
<feature type="compositionally biased region" description="Basic and acidic residues" evidence="1">
    <location>
        <begin position="385"/>
        <end position="398"/>
    </location>
</feature>
<dbReference type="GO" id="GO:0005856">
    <property type="term" value="C:cytoskeleton"/>
    <property type="evidence" value="ECO:0007669"/>
    <property type="project" value="InterPro"/>
</dbReference>
<feature type="compositionally biased region" description="Basic and acidic residues" evidence="1">
    <location>
        <begin position="3848"/>
        <end position="3865"/>
    </location>
</feature>
<feature type="compositionally biased region" description="Basic and acidic residues" evidence="1">
    <location>
        <begin position="2032"/>
        <end position="2045"/>
    </location>
</feature>
<dbReference type="PANTHER" id="PTHR23280:SF27">
    <property type="entry name" value="TYROSINE-PROTEIN PHOSPHATASE NON-RECEPTOR TYPE"/>
    <property type="match status" value="1"/>
</dbReference>
<feature type="region of interest" description="Disordered" evidence="1">
    <location>
        <begin position="4026"/>
        <end position="4477"/>
    </location>
</feature>
<feature type="compositionally biased region" description="Basic and acidic residues" evidence="1">
    <location>
        <begin position="620"/>
        <end position="633"/>
    </location>
</feature>
<feature type="compositionally biased region" description="Basic and acidic residues" evidence="1">
    <location>
        <begin position="4080"/>
        <end position="4097"/>
    </location>
</feature>
<feature type="compositionally biased region" description="Basic and acidic residues" evidence="1">
    <location>
        <begin position="329"/>
        <end position="346"/>
    </location>
</feature>
<feature type="compositionally biased region" description="Basic and acidic residues" evidence="1">
    <location>
        <begin position="1740"/>
        <end position="1757"/>
    </location>
</feature>
<feature type="compositionally biased region" description="Basic and acidic residues" evidence="1">
    <location>
        <begin position="1141"/>
        <end position="1158"/>
    </location>
</feature>
<feature type="compositionally biased region" description="Basic and acidic residues" evidence="1">
    <location>
        <begin position="2212"/>
        <end position="2229"/>
    </location>
</feature>
<feature type="compositionally biased region" description="Basic and acidic residues" evidence="1">
    <location>
        <begin position="2784"/>
        <end position="2801"/>
    </location>
</feature>
<feature type="compositionally biased region" description="Basic and acidic residues" evidence="1">
    <location>
        <begin position="2552"/>
        <end position="2569"/>
    </location>
</feature>
<feature type="compositionally biased region" description="Basic and acidic residues" evidence="1">
    <location>
        <begin position="1504"/>
        <end position="1521"/>
    </location>
</feature>
<feature type="region of interest" description="Disordered" evidence="1">
    <location>
        <begin position="1406"/>
        <end position="1437"/>
    </location>
</feature>
<feature type="compositionally biased region" description="Basic and acidic residues" evidence="1">
    <location>
        <begin position="1269"/>
        <end position="1286"/>
    </location>
</feature>
<evidence type="ECO:0000313" key="3">
    <source>
        <dbReference type="EMBL" id="GMR53629.1"/>
    </source>
</evidence>
<feature type="compositionally biased region" description="Basic and acidic residues" evidence="1">
    <location>
        <begin position="436"/>
        <end position="453"/>
    </location>
</feature>
<feature type="compositionally biased region" description="Basic and acidic residues" evidence="1">
    <location>
        <begin position="772"/>
        <end position="783"/>
    </location>
</feature>
<feature type="compositionally biased region" description="Basic and acidic residues" evidence="1">
    <location>
        <begin position="1976"/>
        <end position="1993"/>
    </location>
</feature>
<accession>A0AAN5CZN6</accession>
<feature type="compositionally biased region" description="Basic and acidic residues" evidence="1">
    <location>
        <begin position="3121"/>
        <end position="3141"/>
    </location>
</feature>
<feature type="compositionally biased region" description="Basic and acidic residues" evidence="1">
    <location>
        <begin position="740"/>
        <end position="756"/>
    </location>
</feature>
<feature type="compositionally biased region" description="Basic and acidic residues" evidence="1">
    <location>
        <begin position="2885"/>
        <end position="2905"/>
    </location>
</feature>
<feature type="compositionally biased region" description="Basic and acidic residues" evidence="1">
    <location>
        <begin position="66"/>
        <end position="86"/>
    </location>
</feature>
<feature type="compositionally biased region" description="Basic and acidic residues" evidence="1">
    <location>
        <begin position="671"/>
        <end position="688"/>
    </location>
</feature>
<feature type="compositionally biased region" description="Basic and acidic residues" evidence="1">
    <location>
        <begin position="564"/>
        <end position="581"/>
    </location>
</feature>
<feature type="compositionally biased region" description="Basic and acidic residues" evidence="1">
    <location>
        <begin position="975"/>
        <end position="991"/>
    </location>
</feature>
<feature type="compositionally biased region" description="Basic and acidic residues" evidence="1">
    <location>
        <begin position="799"/>
        <end position="816"/>
    </location>
</feature>
<protein>
    <recommendedName>
        <fullName evidence="2">Band 4.1 C-terminal domain-containing protein</fullName>
    </recommendedName>
</protein>
<feature type="compositionally biased region" description="Basic and acidic residues" evidence="1">
    <location>
        <begin position="505"/>
        <end position="521"/>
    </location>
</feature>
<feature type="compositionally biased region" description="Basic and acidic residues" evidence="1">
    <location>
        <begin position="2736"/>
        <end position="2745"/>
    </location>
</feature>
<feature type="region of interest" description="Disordered" evidence="1">
    <location>
        <begin position="1731"/>
        <end position="2613"/>
    </location>
</feature>
<sequence>RRVDDSPDQDTGQAKTTGAASPARTQRTYYLARVRHDGDEEVVEREHVKPESYGIATTSYEGPLEDTPREDDLEHLPIRDHAKVYHDGQSWRVGKEKSPKKEKAVKAPKEKKTKPVKGAAAVPSDEQTGKEHVYYIAKVPKESVEEEAVEAHPNEHPSQEPHGSGSRPPLFGWLRPSGRARRGDEQGLAEHSPSDEYYTLAKERYDGPLDGLDRRDDLENLPLGVRVALPSTEKKKAAKGGAGDVSDDDAEPTGAASPSRTQRTYYLARVRHDGDEEVVEREHVKPESYGIATTSYEGPLEDTPREDDLEHLPIRDHAKVYHDGQSWRVGKEKSPKKEKAVKAPKEKKTKPVKGAAAVPSDEQTGKEHVYYIAKVPTESEEEEAVEAHPNEHPSKEPHGSGSRPLFGWLRSSGRARRGDEQGLAEHSPSDEYYTLAKERYDGPLDGLDRRDDLENLPLGVRVALPSTEKKKAAKGGAGDVSDDDAEPTGAASPSRTQRTYYLARVRHDGDEEVVEREHVKPESYGIATTSYEGPLEDTPREDDLEHLPIRGHAKVYHDGQSWRVGKEKSPKKEKAVKAPKEKKTKPVKGAAAVPSDEQTGKEHVYYIAKVPTESEEEEAVEAHPNEHPSKEPHGSGSRPLFGWLRSSGRARRGDEQGLAEHSPSDEYYTLAKERYDGPLDGLDRRDDLENLPLGVRVALPSTEKKKAAKGGAGDVSDDDAEPTGAASPSRTQRTYYLARVRHDGDEEVVEREHVKPESYGIATTSYEGPLEDTPREDDLEHLPIRGHAKVYHDGQSWRVGKEKSPKKEKAVKAPKEKKTKPVKGAAAVPSDEQAGKEHVYYIAKVPTESEEEEAVEAHPNEHPSKEPHGSGSRPLFGWLRSSGRARRGDEQGLAEHSPSDEYYTLAKERYDGPLDGLDRRDDLENLPLGVRVALPSTEKKKAAKGGAGDVSDDDAEPTGAASPSRTQRTYYLARVRHDGDEEVVEREHVKPESYGIATTSYEGPLEDTPREDDLEHLPIRGHAKVYHDGQSWRVGKEKSPKKEKAVKAPKEKKTKPVKGAAAVPSDEQAGKEHVYYIAKVPTESEEEEAVEAHPNEHPSKEPHGSGSRPLFGWLRSSGRARRGDEQGLAEHSPSDEYYTLAKERYDGPLDGLDRRDDLENLPLGVRVALPSTEKKKAAKGGAGDVSDDDAEPTGAASPSRTQRTYYLARVRHDGDEEVVEREHVKPESYGIATTSYEGPLEDTPREDDLEHLPIRDHAKVYHDGQSWRVGKEKSPKKEKAVKAPKEKKTKPVKGAAAVPSDEQTGKEHVYYIAKVPTESEEEEAVEAHPNEHPSKEPHGSGSRPLFGWLRSSGRARRGDEQGLAEHSPSDEYYTLAKERYDGPLDGLDRRDDLENLPLGVRVALPSTEKKKAAKGGAGYVSDDDAEPTGAASPSRAQRTYYLARVRHDGDEEVVEREHVKPESYGIATTSYEGPLEDTPREDDLEHLPIRDHAKVYHDGQSWRVGKEKSPKKEKAVKAPKEKKTKPVKGAAAGPSDEQTSKEHVYYIAKVPKESEEEEAVEAHPNEHPSKEPHGSGSRPPLFGWLRSSGRARRGDEQGLAEHSPSDEYYTLAKERYDGPLDGLDRRDDLENLPLGVRVALPSTEKKKAAKGGAGDVSVDDAEPTGAASPSRAQRTYYLVRVRHDGDEEVVEREHVKPESYGIATTSYEGPLEDTPREDDLEHLLIRDHAKVYHDGQSWRVGKEKSPKKEKAVKAPKEKKTKPVKGAAAGPSDEQTGKEHVYYIAKVPKESEEEEAVEAHPNEHPSKEPHGSGSRPPLFGWLRSSGRARRGDEQGLAEHSPSDEYYTLAKERYDGPLDGLDRRDDLENLPLGVRVALPSTEKKKAAKGGAGDVSDDDAEPTGAASPSRAQRTYYLARVRPDGDEEVVEREHVKPESYGIATTSYEGPLEDTPREDDLEHLPIRDHAKVYHDGQSWRVGKEKSPKKEKAVKAPKEKKTKPVKGAAAGPSDEQTGKEHVYYIAKVPKESEEEEAVEAHPNEHPSKEPHGSGSRPPLFGWLRSSGRARRGDEQGLAEHSPSDEYYTLAKERYDGPLDGLDRRDDLENLPLGVRVALPSTEKKKAAKGGAGDVSDDDAEPTGAASPSRAQRTYYLARVRHDGDEEVVEREHVKPESYGIATTSYEGPLEDTPREDDLEHLPIRDHAKVYHDGQSWRVGKEKSPKKEKAVKAPKEKKTKPVKGAAAGPSDEQTGKEHVYYIAKVPKESEEEEAVEAHPNEHPSKEPHGSGSRPPLFGWLRSSGRARRGDEQGLAEHSPSDEYYTLAKERYDGPLDGLDRRDDLENLPLGVRVALPSTEKKKAAKGGAGDVSDDDAEPTGAASPSRAQRTYYLARVRHDGDEEVVEREHVKPESYGIATTSYEGPLEDTPREDDLEHLPIRDHAKVYHDGQSWRVGKEKSPKKEKAVKAPKEKKTKPVKGAAAGPSDEQTGKEHVYYIAKVPKESEEEEAVEAHPSKEPHGSGSRPPLFGWLRSSGRARRGDEQGLAEHSPSDEYYTLAKERYDGPLDGLDRRDDLENLPLGVRVALPSTEKKKAAKGGAGDVSVDDAEPTGAASPSRAQRTYYLARVRHDGDEEVVEREHVKPESYGIATTSYEGPLEDTPREDDLEHLPIRDHAKVYHDGQSWRVGKEKSPKKEKAVKAPKEKKTKPVKGAAAGPSDEQTGKEHVYYIAKVPKESEEEEAVEAHPSKEPHGSGSRPPLFGWLRSSGRARRGDEQGLAEHSPSDEYYTLAKERYDGPLDGLDRRDDLENLPLGVRVALPSTEKKKAAKGGAGDVSDDDAEPTGAASPSRAQRTYYLARVRHDGDEEVVEREHVKPESYGIATTSYEGPLEDTPREDDLEHLPIRDHAKVYHDGQSWRVGKEKSPKKEKAVKAPKEKKTKPVKGAAAGPSDEQTGKEHVYYIAKVPKESEEEEAVEAHPNEHPSKEPHGSGSRPPLFGWLRSSGRARRGDEQGLAEHSPSDEYYTLAKERYDGPLDGLDRRDDLENLPLGVRVALPSTEKKKAAKGGAGDVSDDDAEPTGAASPSRAQRTYYLARVRHDGDEEVVEREHVKPESYGIATTSYEGPLEDTPREDDLEHLPIRDHAKVYHDGQSWRVGKEKSPKKEKAVKAPKEKKTKPVKGAAAGPSDEQTGKEHVYYIAKVPKESEEEEAVEAHPNEHPSKEPHGSGSRPPLFGWLRSSGRARRGDEQGLAEHSPSDEYYTLAKERYDGPLDGLDRRDDLENLPLGVRVALPSTEKKKAAKGGAGDVSDDDAEPTGAASPSRAQRTYYLARVRHDGDEEVVEREHVKPESYGIATTSYEGPLEDTPREDDLEHLPIRDHAKVYHDGQSWRVGKEKSPKKEKAVKAPKEKKTKPVKGAAAGPSDEQTGKEHVYYIAKVPKESEEEEAVEAHPSKEPHGSGSRPPLFGWLRSSGRARRGDEQGLAEHSPSDEYYTLAKERYDGPLDGLDRRDDLENLPLGVRVALPSTEKKKAAKGGAGDVSVDDAEPTGAASPSRAQRTYYLARVRHDGDEEVVEREHVKPESYGIATTSYEGPLEDTPREDDLEHLPIRDHAKVYHDGQSWRVGKEKSPKKEKAVKAPKEKKTKPVKGAAAGPSDEQTGKEHVYYIAKVPKESEEEEAVEAHPSKEPHGSGSRPPLFGWLRSSGRARRGDEQGLAEHSPSDEYYTLAKERYDGPLDGLDRRDDLENLPLGVRVALPSTEKKKAAKGGAGDVSDDDAEPTGAASPSRAQRTYYLARVRHDGDEEVVEREHVKPESYGIATTSYEGPLEDTPREDDLEHLPIRDHAKVYHDGQSWRVGKEKSPKKEKAVKAPKEKKTKPVKGAAAGPSDEQTGKEHVYYIAKVPKESEEEEAVEAHPSKEPHGSGSRPPLFGWLRSSGRARRGDEQGLAEHSPSDEYYTLAKERYDGPLDGLDRRDDLENLPLGVRVALPSTEKKKAAKGGAGDVSVDDAEPTGAASPSRAQRTYYLARVRHDGDEEVVEREHVKPESYGIATTSYEGPLEDTPREDDLEHLPIRDHAKVYHDGQSWRVGKEKSPKKEKAVKAPKEKKTKPVKGAAAGPSDEQTGKEHVYYIAKVPKESEEEEAVEAHPSKEPHGSGSRPPLFGWLRSSGRARRGDEQGLAEHSPSDEYYTLAKERYDGPLDGLDRRDDLENLPLGVRVALPSTEKKKAAKGGAGDVSVDDAEPTGAASPSRAQRTYYLARVPHDGDEEVVEREHVKPESYGIATTSYEGPLEDTPREDDLEHLPIRDHAKVYHDGQSWRVGKEKSPKKEKAVKAPKEKKTKPVKGAAAGPSDEQTGKEHVYYIAKVPKESEEEEAVEAHPSKEPHGSGSRPPLFGWLRSSGRARRGDEQGLAEHSPSDEYYTLAKERYDGPLDGLDRRDDLENLPLGVRVALPSTEKKKAAKGGAGDVSVDDAEPTGAASPSRAQRTYYLARVRHDGDEEVVEREHVKPESYGIATTSYEGPLEDTPREDDLEHLPIRDHAKVYHDGQSWRVGKEKSPKKEKAVKAPKEKKTKPVKGAAAGPSDEQTGKEHVYYIAKVPKESEEEEAVEAHPSKEPHGSGSRPPLFGWLRSSGRARRGDEQGLAEHSPSDEYYTLAKERYDGPLDGLDRRDDLENLPLGVRVALPSTEKKKAAKGGAGDVSDDDAEPTGAASPSRAQRTYYLARVRHDGDEEVVEREHVKPESYGIATTSYEGPLEDTPREDDLEHLPIRDHAKVYHDGQSWRVGKEKSPKKEKAVKAPKEKKTKPVKGAAAGPSDEQTGKEHVYYIAKVPKESEEEEAVEAHPNEHPSKEPHGSGSRPPLFGWLRPSGRARRGDEQGLAEHSPSDEYYTLAKERYDGPLDGLDRRDDLESLPLGRFIERDVLADIRNIDNFANNQNRRPRRTVFSIRRIGREEKDNVHGYTNGRDLGPTENLAPDIEMGEANLERGAQEGVHESRVCIHMERRMEVELDRIFVLSASSHGTFTRFSSTPFSANISRAQVETATSHSTSSSFFSRLLALKVFVFKEKRTTKNNKKGRRSSSNDSSDSSDENEHEIVVAKEDKEMSCSSHSFTPSDAVGSLVREERLSHTYRLTGDGSLPQFMSDQTVCSLETTMLRCEALNSSVPQIALSERERSVRASAALPRHYSEVGEPRSTVASWKESSEEPSGVVYERDADGEMREIRSVASHTKHSVHKHTFQNYSVEPQEEAMVAATADSEKSGMIDTWTRTVEYSTEGIAKEKGEEMDELVSTKSITCGQRTVETLTYRRMGADGVMETHIEHRVTIHSDAPIDHDAELSAAILEATQMNPDMHVEKIEVRQESTH</sequence>
<feature type="compositionally biased region" description="Basic and acidic residues" evidence="1">
    <location>
        <begin position="2448"/>
        <end position="2465"/>
    </location>
</feature>
<feature type="compositionally biased region" description="Basic and acidic residues" evidence="1">
    <location>
        <begin position="2504"/>
        <end position="2513"/>
    </location>
</feature>
<gene>
    <name evidence="3" type="ORF">PMAYCL1PPCAC_23824</name>
</gene>
<feature type="compositionally biased region" description="Basic and acidic residues" evidence="1">
    <location>
        <begin position="93"/>
        <end position="110"/>
    </location>
</feature>
<feature type="compositionally biased region" description="Basic and acidic residues" evidence="1">
    <location>
        <begin position="2626"/>
        <end position="2637"/>
    </location>
</feature>
<feature type="compositionally biased region" description="Basic and acidic residues" evidence="1">
    <location>
        <begin position="2389"/>
        <end position="2405"/>
    </location>
</feature>
<feature type="compositionally biased region" description="Basic and acidic residues" evidence="1">
    <location>
        <begin position="4717"/>
        <end position="4733"/>
    </location>
</feature>
<feature type="compositionally biased region" description="Basic and acidic residues" evidence="1">
    <location>
        <begin position="4026"/>
        <end position="4037"/>
    </location>
</feature>
<feature type="compositionally biased region" description="Basic and acidic residues" evidence="1">
    <location>
        <begin position="127"/>
        <end position="159"/>
    </location>
</feature>
<feature type="compositionally biased region" description="Basic and acidic residues" evidence="1">
    <location>
        <begin position="302"/>
        <end position="322"/>
    </location>
</feature>
<reference evidence="4" key="1">
    <citation type="submission" date="2022-10" db="EMBL/GenBank/DDBJ databases">
        <title>Genome assembly of Pristionchus species.</title>
        <authorList>
            <person name="Yoshida K."/>
            <person name="Sommer R.J."/>
        </authorList>
    </citation>
    <scope>NUCLEOTIDE SEQUENCE [LARGE SCALE GENOMIC DNA]</scope>
    <source>
        <strain evidence="4">RS5460</strain>
    </source>
</reference>
<feature type="compositionally biased region" description="Basic and acidic residues" evidence="1">
    <location>
        <begin position="1796"/>
        <end position="1809"/>
    </location>
</feature>
<dbReference type="EMBL" id="BTRK01000005">
    <property type="protein sequence ID" value="GMR53629.1"/>
    <property type="molecule type" value="Genomic_DNA"/>
</dbReference>
<feature type="compositionally biased region" description="Basic and acidic residues" evidence="1">
    <location>
        <begin position="4053"/>
        <end position="4073"/>
    </location>
</feature>
<feature type="region of interest" description="Disordered" evidence="1">
    <location>
        <begin position="1450"/>
        <end position="1628"/>
    </location>
</feature>
<evidence type="ECO:0000313" key="4">
    <source>
        <dbReference type="Proteomes" id="UP001328107"/>
    </source>
</evidence>
<dbReference type="Proteomes" id="UP001328107">
    <property type="component" value="Unassembled WGS sequence"/>
</dbReference>
<feature type="compositionally biased region" description="Basic and acidic residues" evidence="1">
    <location>
        <begin position="3672"/>
        <end position="3681"/>
    </location>
</feature>
<dbReference type="GO" id="GO:0005198">
    <property type="term" value="F:structural molecule activity"/>
    <property type="evidence" value="ECO:0007669"/>
    <property type="project" value="InterPro"/>
</dbReference>
<feature type="compositionally biased region" description="Basic and acidic residues" evidence="1">
    <location>
        <begin position="2853"/>
        <end position="2869"/>
    </location>
</feature>
<feature type="compositionally biased region" description="Basic and acidic residues" evidence="1">
    <location>
        <begin position="3789"/>
        <end position="3805"/>
    </location>
</feature>
<feature type="non-terminal residue" evidence="3">
    <location>
        <position position="1"/>
    </location>
</feature>
<feature type="compositionally biased region" description="Basic and acidic residues" evidence="1">
    <location>
        <begin position="3325"/>
        <end position="3341"/>
    </location>
</feature>
<evidence type="ECO:0000256" key="1">
    <source>
        <dbReference type="SAM" id="MobiDB-lite"/>
    </source>
</evidence>
<feature type="region of interest" description="Disordered" evidence="1">
    <location>
        <begin position="1688"/>
        <end position="1717"/>
    </location>
</feature>
<feature type="compositionally biased region" description="Basic and acidic residues" evidence="1">
    <location>
        <begin position="1376"/>
        <end position="1391"/>
    </location>
</feature>
<feature type="compositionally biased region" description="Basic and acidic residues" evidence="1">
    <location>
        <begin position="1325"/>
        <end position="1338"/>
    </location>
</feature>
<feature type="region of interest" description="Disordered" evidence="1">
    <location>
        <begin position="5062"/>
        <end position="5085"/>
    </location>
</feature>
<organism evidence="3 4">
    <name type="scientific">Pristionchus mayeri</name>
    <dbReference type="NCBI Taxonomy" id="1317129"/>
    <lineage>
        <taxon>Eukaryota</taxon>
        <taxon>Metazoa</taxon>
        <taxon>Ecdysozoa</taxon>
        <taxon>Nematoda</taxon>
        <taxon>Chromadorea</taxon>
        <taxon>Rhabditida</taxon>
        <taxon>Rhabditina</taxon>
        <taxon>Diplogasteromorpha</taxon>
        <taxon>Diplogasteroidea</taxon>
        <taxon>Neodiplogasteridae</taxon>
        <taxon>Pristionchus</taxon>
    </lineage>
</organism>
<dbReference type="GO" id="GO:0031032">
    <property type="term" value="P:actomyosin structure organization"/>
    <property type="evidence" value="ECO:0007669"/>
    <property type="project" value="TreeGrafter"/>
</dbReference>
<feature type="region of interest" description="Disordered" evidence="1">
    <location>
        <begin position="1"/>
        <end position="1391"/>
    </location>
</feature>
<feature type="compositionally biased region" description="Polar residues" evidence="1">
    <location>
        <begin position="9"/>
        <end position="28"/>
    </location>
</feature>
<feature type="compositionally biased region" description="Basic and acidic residues" evidence="1">
    <location>
        <begin position="2153"/>
        <end position="2169"/>
    </location>
</feature>
<name>A0AAN5CZN6_9BILA</name>
<feature type="compositionally biased region" description="Basic and acidic residues" evidence="1">
    <location>
        <begin position="270"/>
        <end position="286"/>
    </location>
</feature>
<feature type="compositionally biased region" description="Basic and acidic residues" evidence="1">
    <location>
        <begin position="855"/>
        <end position="868"/>
    </location>
</feature>
<feature type="compositionally biased region" description="Basic and acidic residues" evidence="1">
    <location>
        <begin position="4285"/>
        <end position="4305"/>
    </location>
</feature>
<feature type="compositionally biased region" description="Basic and acidic residues" evidence="1">
    <location>
        <begin position="4312"/>
        <end position="4329"/>
    </location>
</feature>
<feature type="compositionally biased region" description="Basic and acidic residues" evidence="1">
    <location>
        <begin position="537"/>
        <end position="548"/>
    </location>
</feature>
<feature type="compositionally biased region" description="Basic and acidic residues" evidence="1">
    <location>
        <begin position="201"/>
        <end position="218"/>
    </location>
</feature>
<feature type="compositionally biased region" description="Basic and acidic residues" evidence="1">
    <location>
        <begin position="3020"/>
        <end position="3037"/>
    </location>
</feature>
<feature type="compositionally biased region" description="Basic and acidic residues" evidence="1">
    <location>
        <begin position="34"/>
        <end position="50"/>
    </location>
</feature>
<dbReference type="Pfam" id="PF05902">
    <property type="entry name" value="4_1_CTD"/>
    <property type="match status" value="1"/>
</dbReference>
<feature type="compositionally biased region" description="Basic and acidic residues" evidence="1">
    <location>
        <begin position="3089"/>
        <end position="3105"/>
    </location>
</feature>
<feature type="compositionally biased region" description="Basic and acidic residues" evidence="1">
    <location>
        <begin position="1090"/>
        <end position="1103"/>
    </location>
</feature>
<dbReference type="InterPro" id="IPR008379">
    <property type="entry name" value="Band_4.1_C"/>
</dbReference>
<feature type="compositionally biased region" description="Basic and acidic residues" evidence="1">
    <location>
        <begin position="3357"/>
        <end position="3377"/>
    </location>
</feature>
<feature type="compositionally biased region" description="Basic and acidic residues" evidence="1">
    <location>
        <begin position="4416"/>
        <end position="4433"/>
    </location>
</feature>
<feature type="compositionally biased region" description="Basic and acidic residues" evidence="1">
    <location>
        <begin position="1560"/>
        <end position="1573"/>
    </location>
</feature>
<feature type="compositionally biased region" description="Basic and acidic residues" evidence="1">
    <location>
        <begin position="3204"/>
        <end position="3217"/>
    </location>
</feature>
<feature type="compositionally biased region" description="Basic and acidic residues" evidence="1">
    <location>
        <begin position="4517"/>
        <end position="4537"/>
    </location>
</feature>
<feature type="compositionally biased region" description="Basic and acidic residues" evidence="1">
    <location>
        <begin position="1450"/>
        <end position="1461"/>
    </location>
</feature>
<dbReference type="GO" id="GO:0003779">
    <property type="term" value="F:actin binding"/>
    <property type="evidence" value="ECO:0007669"/>
    <property type="project" value="InterPro"/>
</dbReference>
<feature type="compositionally biased region" description="Basic and acidic residues" evidence="1">
    <location>
        <begin position="1477"/>
        <end position="1497"/>
    </location>
</feature>
<feature type="compositionally biased region" description="Basic and acidic residues" evidence="1">
    <location>
        <begin position="3440"/>
        <end position="3449"/>
    </location>
</feature>
<feature type="compositionally biased region" description="Basic and acidic residues" evidence="1">
    <location>
        <begin position="4490"/>
        <end position="4501"/>
    </location>
</feature>
<feature type="compositionally biased region" description="Basic and acidic residues" evidence="1">
    <location>
        <begin position="4749"/>
        <end position="4769"/>
    </location>
</feature>
<feature type="compositionally biased region" description="Basic and acidic residues" evidence="1">
    <location>
        <begin position="4544"/>
        <end position="4561"/>
    </location>
</feature>
<feature type="compositionally biased region" description="Basic and acidic residues" evidence="1">
    <location>
        <begin position="3616"/>
        <end position="3633"/>
    </location>
</feature>
<feature type="compositionally biased region" description="Basic and acidic residues" evidence="1">
    <location>
        <begin position="3562"/>
        <end position="3573"/>
    </location>
</feature>
<feature type="compositionally biased region" description="Basic and acidic residues" evidence="1">
    <location>
        <begin position="1007"/>
        <end position="1018"/>
    </location>
</feature>
<feature type="compositionally biased region" description="Basic and acidic residues" evidence="1">
    <location>
        <begin position="2968"/>
        <end position="2981"/>
    </location>
</feature>
<feature type="compositionally biased region" description="Basic and acidic residues" evidence="1">
    <location>
        <begin position="2680"/>
        <end position="2697"/>
    </location>
</feature>
<feature type="compositionally biased region" description="Basic and acidic residues" evidence="1">
    <location>
        <begin position="3904"/>
        <end position="3913"/>
    </location>
</feature>
<feature type="compositionally biased region" description="Basic and acidic residues" evidence="1">
    <location>
        <begin position="2084"/>
        <end position="2101"/>
    </location>
</feature>
<feature type="compositionally biased region" description="Basic and acidic residues" evidence="1">
    <location>
        <begin position="2653"/>
        <end position="2673"/>
    </location>
</feature>
<feature type="compositionally biased region" description="Basic and acidic residues" evidence="1">
    <location>
        <begin position="3256"/>
        <end position="3273"/>
    </location>
</feature>
<feature type="compositionally biased region" description="Basic and acidic residues" evidence="1">
    <location>
        <begin position="4184"/>
        <end position="4201"/>
    </location>
</feature>
<feature type="compositionally biased region" description="Basic and acidic residues" evidence="1">
    <location>
        <begin position="3952"/>
        <end position="3969"/>
    </location>
</feature>
<feature type="compositionally biased region" description="Basic and acidic residues" evidence="1">
    <location>
        <begin position="2320"/>
        <end position="2337"/>
    </location>
</feature>
<feature type="compositionally biased region" description="Basic and acidic residues" evidence="1">
    <location>
        <begin position="4832"/>
        <end position="4845"/>
    </location>
</feature>
<evidence type="ECO:0000259" key="2">
    <source>
        <dbReference type="Pfam" id="PF05902"/>
    </source>
</evidence>
<feature type="region of interest" description="Disordered" evidence="1">
    <location>
        <begin position="1640"/>
        <end position="1673"/>
    </location>
</feature>
<feature type="compositionally biased region" description="Basic and acidic residues" evidence="1">
    <location>
        <begin position="4648"/>
        <end position="4665"/>
    </location>
</feature>
<feature type="compositionally biased region" description="Basic and acidic residues" evidence="1">
    <location>
        <begin position="1688"/>
        <end position="1697"/>
    </location>
</feature>
<feature type="region of interest" description="Disordered" evidence="1">
    <location>
        <begin position="2626"/>
        <end position="3483"/>
    </location>
</feature>
<dbReference type="PANTHER" id="PTHR23280">
    <property type="entry name" value="4.1 G PROTEIN"/>
    <property type="match status" value="1"/>
</dbReference>
<feature type="compositionally biased region" description="Basic and acidic residues" evidence="1">
    <location>
        <begin position="4136"/>
        <end position="4145"/>
    </location>
</feature>
<feature type="compositionally biased region" description="Basic and acidic residues" evidence="1">
    <location>
        <begin position="2421"/>
        <end position="2441"/>
    </location>
</feature>
<feature type="compositionally biased region" description="Basic and acidic residues" evidence="1">
    <location>
        <begin position="1848"/>
        <end position="1865"/>
    </location>
</feature>